<keyword evidence="3" id="KW-1185">Reference proteome</keyword>
<organism evidence="2 3">
    <name type="scientific">Bacillus xiapuensis</name>
    <dbReference type="NCBI Taxonomy" id="2014075"/>
    <lineage>
        <taxon>Bacteria</taxon>
        <taxon>Bacillati</taxon>
        <taxon>Bacillota</taxon>
        <taxon>Bacilli</taxon>
        <taxon>Bacillales</taxon>
        <taxon>Bacillaceae</taxon>
        <taxon>Bacillus</taxon>
    </lineage>
</organism>
<protein>
    <recommendedName>
        <fullName evidence="1">YpoC-like domain-containing protein</fullName>
    </recommendedName>
</protein>
<feature type="domain" description="YpoC-like" evidence="1">
    <location>
        <begin position="19"/>
        <end position="127"/>
    </location>
</feature>
<dbReference type="Pfam" id="PF21747">
    <property type="entry name" value="YpoC"/>
    <property type="match status" value="1"/>
</dbReference>
<gene>
    <name evidence="2" type="ORF">P4447_06665</name>
</gene>
<evidence type="ECO:0000259" key="1">
    <source>
        <dbReference type="Pfam" id="PF21747"/>
    </source>
</evidence>
<evidence type="ECO:0000313" key="2">
    <source>
        <dbReference type="EMBL" id="MED3562135.1"/>
    </source>
</evidence>
<dbReference type="Proteomes" id="UP001330749">
    <property type="component" value="Unassembled WGS sequence"/>
</dbReference>
<proteinExistence type="predicted"/>
<reference evidence="2 3" key="1">
    <citation type="submission" date="2023-03" db="EMBL/GenBank/DDBJ databases">
        <title>Bacillus Genome Sequencing.</title>
        <authorList>
            <person name="Dunlap C."/>
        </authorList>
    </citation>
    <scope>NUCLEOTIDE SEQUENCE [LARGE SCALE GENOMIC DNA]</scope>
    <source>
        <strain evidence="2 3">B-14544</strain>
    </source>
</reference>
<accession>A0ABU6N7N7</accession>
<dbReference type="RefSeq" id="WP_327967041.1">
    <property type="nucleotide sequence ID" value="NZ_JARMQG010000079.1"/>
</dbReference>
<comment type="caution">
    <text evidence="2">The sequence shown here is derived from an EMBL/GenBank/DDBJ whole genome shotgun (WGS) entry which is preliminary data.</text>
</comment>
<name>A0ABU6N7N7_9BACI</name>
<dbReference type="InterPro" id="IPR048427">
    <property type="entry name" value="YpoC"/>
</dbReference>
<sequence length="131" mass="15588">MFPMENRYDFENPGEYQSKELTSLILEWGKVKADLEKLYRVRDKQNINVRMKKGIDLFLQYLFCSNEMAVVRKGPFPLDSLRHKPVNVSERLGFILKRPSLYHSYRQLSELFLEQEKLFAKNLIMKKASKP</sequence>
<evidence type="ECO:0000313" key="3">
    <source>
        <dbReference type="Proteomes" id="UP001330749"/>
    </source>
</evidence>
<dbReference type="EMBL" id="JARMQG010000079">
    <property type="protein sequence ID" value="MED3562135.1"/>
    <property type="molecule type" value="Genomic_DNA"/>
</dbReference>